<gene>
    <name evidence="2" type="ORF">RND81_08G023200</name>
</gene>
<proteinExistence type="predicted"/>
<dbReference type="PANTHER" id="PTHR37265:SF5">
    <property type="entry name" value="OS01G0195300 PROTEIN"/>
    <property type="match status" value="1"/>
</dbReference>
<protein>
    <submittedName>
        <fullName evidence="2">Uncharacterized protein</fullName>
    </submittedName>
</protein>
<reference evidence="2" key="1">
    <citation type="submission" date="2024-03" db="EMBL/GenBank/DDBJ databases">
        <title>WGS assembly of Saponaria officinalis var. Norfolk2.</title>
        <authorList>
            <person name="Jenkins J."/>
            <person name="Shu S."/>
            <person name="Grimwood J."/>
            <person name="Barry K."/>
            <person name="Goodstein D."/>
            <person name="Schmutz J."/>
            <person name="Leebens-Mack J."/>
            <person name="Osbourn A."/>
        </authorList>
    </citation>
    <scope>NUCLEOTIDE SEQUENCE [LARGE SCALE GENOMIC DNA]</scope>
    <source>
        <strain evidence="2">JIC</strain>
    </source>
</reference>
<evidence type="ECO:0000313" key="2">
    <source>
        <dbReference type="EMBL" id="KAK9697228.1"/>
    </source>
</evidence>
<evidence type="ECO:0000256" key="1">
    <source>
        <dbReference type="SAM" id="MobiDB-lite"/>
    </source>
</evidence>
<dbReference type="PANTHER" id="PTHR37265">
    <property type="entry name" value="OS01G0195300 PROTEIN"/>
    <property type="match status" value="1"/>
</dbReference>
<feature type="compositionally biased region" description="Pro residues" evidence="1">
    <location>
        <begin position="26"/>
        <end position="44"/>
    </location>
</feature>
<evidence type="ECO:0000313" key="3">
    <source>
        <dbReference type="Proteomes" id="UP001443914"/>
    </source>
</evidence>
<comment type="caution">
    <text evidence="2">The sequence shown here is derived from an EMBL/GenBank/DDBJ whole genome shotgun (WGS) entry which is preliminary data.</text>
</comment>
<sequence>MNTTTTKRPPLHDTVSDNFSPKKPKPLNPPPPPPQQPPPTPPFPDLLLNDAVFPDISIDNDELSKLLETPPCPVKFVAYPYISPPVEYSTSYVTINGNEETCGSSFSDTDTSLMASFDTATVDIADPLALWGLACGGGGGGGGDWDWNEYLFGQVCENTNSENFGG</sequence>
<dbReference type="AlphaFoldDB" id="A0AAW1J317"/>
<dbReference type="Proteomes" id="UP001443914">
    <property type="component" value="Unassembled WGS sequence"/>
</dbReference>
<feature type="region of interest" description="Disordered" evidence="1">
    <location>
        <begin position="1"/>
        <end position="45"/>
    </location>
</feature>
<accession>A0AAW1J317</accession>
<keyword evidence="3" id="KW-1185">Reference proteome</keyword>
<organism evidence="2 3">
    <name type="scientific">Saponaria officinalis</name>
    <name type="common">Common soapwort</name>
    <name type="synonym">Lychnis saponaria</name>
    <dbReference type="NCBI Taxonomy" id="3572"/>
    <lineage>
        <taxon>Eukaryota</taxon>
        <taxon>Viridiplantae</taxon>
        <taxon>Streptophyta</taxon>
        <taxon>Embryophyta</taxon>
        <taxon>Tracheophyta</taxon>
        <taxon>Spermatophyta</taxon>
        <taxon>Magnoliopsida</taxon>
        <taxon>eudicotyledons</taxon>
        <taxon>Gunneridae</taxon>
        <taxon>Pentapetalae</taxon>
        <taxon>Caryophyllales</taxon>
        <taxon>Caryophyllaceae</taxon>
        <taxon>Caryophylleae</taxon>
        <taxon>Saponaria</taxon>
    </lineage>
</organism>
<dbReference type="EMBL" id="JBDFQZ010000008">
    <property type="protein sequence ID" value="KAK9697228.1"/>
    <property type="molecule type" value="Genomic_DNA"/>
</dbReference>
<name>A0AAW1J317_SAPOF</name>